<dbReference type="SUPFAM" id="SSF53807">
    <property type="entry name" value="Helical backbone' metal receptor"/>
    <property type="match status" value="1"/>
</dbReference>
<dbReference type="Pfam" id="PF01497">
    <property type="entry name" value="Peripla_BP_2"/>
    <property type="match status" value="1"/>
</dbReference>
<dbReference type="PANTHER" id="PTHR30532">
    <property type="entry name" value="IRON III DICITRATE-BINDING PERIPLASMIC PROTEIN"/>
    <property type="match status" value="1"/>
</dbReference>
<gene>
    <name evidence="9" type="primary">fhuD_1</name>
    <name evidence="9" type="ORF">ERS008491_03320</name>
</gene>
<keyword evidence="6" id="KW-0472">Membrane</keyword>
<feature type="transmembrane region" description="Helical" evidence="6">
    <location>
        <begin position="38"/>
        <end position="56"/>
    </location>
</feature>
<evidence type="ECO:0000313" key="10">
    <source>
        <dbReference type="Proteomes" id="UP000045824"/>
    </source>
</evidence>
<dbReference type="InterPro" id="IPR051313">
    <property type="entry name" value="Bact_iron-sidero_bind"/>
</dbReference>
<dbReference type="PRINTS" id="PR01715">
    <property type="entry name" value="FERRIBNDNGPP"/>
</dbReference>
<dbReference type="EMBL" id="CPYI01000015">
    <property type="protein sequence ID" value="CNF21968.1"/>
    <property type="molecule type" value="Genomic_DNA"/>
</dbReference>
<keyword evidence="6" id="KW-1133">Transmembrane helix</keyword>
<dbReference type="Proteomes" id="UP000045824">
    <property type="component" value="Unassembled WGS sequence"/>
</dbReference>
<dbReference type="AlphaFoldDB" id="A0A0T9LT80"/>
<comment type="similarity">
    <text evidence="2">Belongs to the bacterial solute-binding protein 8 family.</text>
</comment>
<keyword evidence="4" id="KW-0410">Iron transport</keyword>
<accession>A0A0T9LT80</accession>
<evidence type="ECO:0000256" key="1">
    <source>
        <dbReference type="ARBA" id="ARBA00004196"/>
    </source>
</evidence>
<feature type="chain" id="PRO_5030019149" evidence="7">
    <location>
        <begin position="29"/>
        <end position="299"/>
    </location>
</feature>
<dbReference type="InterPro" id="IPR002491">
    <property type="entry name" value="ABC_transptr_periplasmic_BD"/>
</dbReference>
<organism evidence="9 10">
    <name type="scientific">Yersinia kristensenii</name>
    <dbReference type="NCBI Taxonomy" id="28152"/>
    <lineage>
        <taxon>Bacteria</taxon>
        <taxon>Pseudomonadati</taxon>
        <taxon>Pseudomonadota</taxon>
        <taxon>Gammaproteobacteria</taxon>
        <taxon>Enterobacterales</taxon>
        <taxon>Yersiniaceae</taxon>
        <taxon>Yersinia</taxon>
    </lineage>
</organism>
<evidence type="ECO:0000256" key="5">
    <source>
        <dbReference type="ARBA" id="ARBA00022729"/>
    </source>
</evidence>
<evidence type="ECO:0000256" key="6">
    <source>
        <dbReference type="SAM" id="Phobius"/>
    </source>
</evidence>
<evidence type="ECO:0000256" key="2">
    <source>
        <dbReference type="ARBA" id="ARBA00008814"/>
    </source>
</evidence>
<dbReference type="GO" id="GO:1901678">
    <property type="term" value="P:iron coordination entity transport"/>
    <property type="evidence" value="ECO:0007669"/>
    <property type="project" value="UniProtKB-ARBA"/>
</dbReference>
<keyword evidence="3" id="KW-0813">Transport</keyword>
<keyword evidence="4" id="KW-0406">Ion transport</keyword>
<evidence type="ECO:0000256" key="7">
    <source>
        <dbReference type="SAM" id="SignalP"/>
    </source>
</evidence>
<evidence type="ECO:0000313" key="9">
    <source>
        <dbReference type="EMBL" id="CNF21968.1"/>
    </source>
</evidence>
<sequence>MKNMHLSRRHCLKVLLALPLINSSLALAAPSNKRIVAINWLAAETLLSLGIVPLAVSDSEYFRRRINTPLLPEGVLDIGPFWEPNIELLAALKPSLIFSDFLAPALLDNLRRVATVQVVTVYPSVIDVWQGLTQFTAQLGQQLQIESAAARFIQEASTAIEHCRQQLSHIKSQRILVVVRSQDGKYATVYGRNSLADAVLNRLGMSNAWIQPVSAMGTANVGIEKLASLPVDKLLYTELPTTLTQVSRLRQADGLWQRLPLVAQNKTREMSHIFPFGGLATAVNLAQNITAAILESHPS</sequence>
<dbReference type="PANTHER" id="PTHR30532:SF1">
    <property type="entry name" value="IRON(3+)-HYDROXAMATE-BINDING PROTEIN FHUD"/>
    <property type="match status" value="1"/>
</dbReference>
<reference evidence="9 10" key="1">
    <citation type="submission" date="2015-03" db="EMBL/GenBank/DDBJ databases">
        <authorList>
            <person name="Murphy D."/>
        </authorList>
    </citation>
    <scope>NUCLEOTIDE SEQUENCE [LARGE SCALE GENOMIC DNA]</scope>
    <source>
        <strain evidence="9 10">FCF326</strain>
    </source>
</reference>
<comment type="subcellular location">
    <subcellularLocation>
        <location evidence="1">Cell envelope</location>
    </subcellularLocation>
</comment>
<protein>
    <submittedName>
        <fullName evidence="9">Iron-hydroxamate transporter substrate-binding subunit</fullName>
    </submittedName>
</protein>
<keyword evidence="5 7" id="KW-0732">Signal</keyword>
<feature type="domain" description="Fe/B12 periplasmic-binding" evidence="8">
    <location>
        <begin position="34"/>
        <end position="297"/>
    </location>
</feature>
<evidence type="ECO:0000256" key="3">
    <source>
        <dbReference type="ARBA" id="ARBA00022448"/>
    </source>
</evidence>
<keyword evidence="6" id="KW-0812">Transmembrane</keyword>
<proteinExistence type="inferred from homology"/>
<feature type="signal peptide" evidence="7">
    <location>
        <begin position="1"/>
        <end position="28"/>
    </location>
</feature>
<evidence type="ECO:0000256" key="4">
    <source>
        <dbReference type="ARBA" id="ARBA00022496"/>
    </source>
</evidence>
<dbReference type="PROSITE" id="PS50983">
    <property type="entry name" value="FE_B12_PBP"/>
    <property type="match status" value="1"/>
</dbReference>
<dbReference type="Gene3D" id="3.40.50.1980">
    <property type="entry name" value="Nitrogenase molybdenum iron protein domain"/>
    <property type="match status" value="2"/>
</dbReference>
<keyword evidence="4" id="KW-0408">Iron</keyword>
<dbReference type="GO" id="GO:0030288">
    <property type="term" value="C:outer membrane-bounded periplasmic space"/>
    <property type="evidence" value="ECO:0007669"/>
    <property type="project" value="TreeGrafter"/>
</dbReference>
<name>A0A0T9LT80_YERKR</name>
<evidence type="ECO:0000259" key="8">
    <source>
        <dbReference type="PROSITE" id="PS50983"/>
    </source>
</evidence>